<dbReference type="AlphaFoldDB" id="A0A562NTP3"/>
<keyword evidence="9" id="KW-1185">Reference proteome</keyword>
<dbReference type="Gene3D" id="3.20.20.30">
    <property type="entry name" value="Luciferase-like domain"/>
    <property type="match status" value="1"/>
</dbReference>
<evidence type="ECO:0000313" key="8">
    <source>
        <dbReference type="EMBL" id="TWI35539.1"/>
    </source>
</evidence>
<sequence>MMRGSNDRGNGAAMKLAVSLRPGEAPSDVRASAGPDFTLLARFVQKAEAAGLDMVLLADSAPVAGGPSNSQVPFESTTLLAALATVTSKIGLVAAASTVAHLPYNLARRFASLDVISHGRAGWHATMVPDPPEAANFSRQEGFSRDDFRRRAEEFIGIVQGLWRGWDADALLFDQHGGRFFDPEKMHLLDHKGEFFSVRGPLNVARSPQDTPVLVLSGLSGPDMDIGARVADVILLDEPLVAGAKADDLKRHAVAFGRNPGAIKVLMNVAPGAEMAARPDVIADRLEESFRSNCCDGFNILMPPLESVLDDFVDLVLPKLRRRGLVHPDYRNAALRSHLGLAGEEGR</sequence>
<dbReference type="GO" id="GO:0004497">
    <property type="term" value="F:monooxygenase activity"/>
    <property type="evidence" value="ECO:0007669"/>
    <property type="project" value="UniProtKB-KW"/>
</dbReference>
<evidence type="ECO:0000256" key="3">
    <source>
        <dbReference type="ARBA" id="ARBA00023002"/>
    </source>
</evidence>
<comment type="similarity">
    <text evidence="5">Belongs to the NtaA/SnaA/DszA monooxygenase family.</text>
</comment>
<evidence type="ECO:0000259" key="7">
    <source>
        <dbReference type="Pfam" id="PF00296"/>
    </source>
</evidence>
<feature type="domain" description="Luciferase-like" evidence="7">
    <location>
        <begin position="28"/>
        <end position="269"/>
    </location>
</feature>
<keyword evidence="4 8" id="KW-0503">Monooxygenase</keyword>
<gene>
    <name evidence="8" type="ORF">IQ26_03230</name>
</gene>
<dbReference type="PANTHER" id="PTHR30011:SF16">
    <property type="entry name" value="C2H2 FINGER DOMAIN TRANSCRIPTION FACTOR (EUROFUNG)-RELATED"/>
    <property type="match status" value="1"/>
</dbReference>
<dbReference type="InterPro" id="IPR011251">
    <property type="entry name" value="Luciferase-like_dom"/>
</dbReference>
<dbReference type="Proteomes" id="UP000317122">
    <property type="component" value="Unassembled WGS sequence"/>
</dbReference>
<dbReference type="PANTHER" id="PTHR30011">
    <property type="entry name" value="ALKANESULFONATE MONOOXYGENASE-RELATED"/>
    <property type="match status" value="1"/>
</dbReference>
<dbReference type="SUPFAM" id="SSF51679">
    <property type="entry name" value="Bacterial luciferase-like"/>
    <property type="match status" value="1"/>
</dbReference>
<evidence type="ECO:0000313" key="9">
    <source>
        <dbReference type="Proteomes" id="UP000317122"/>
    </source>
</evidence>
<dbReference type="Pfam" id="PF00296">
    <property type="entry name" value="Bac_luciferase"/>
    <property type="match status" value="1"/>
</dbReference>
<evidence type="ECO:0000256" key="1">
    <source>
        <dbReference type="ARBA" id="ARBA00022630"/>
    </source>
</evidence>
<dbReference type="InterPro" id="IPR036661">
    <property type="entry name" value="Luciferase-like_sf"/>
</dbReference>
<evidence type="ECO:0000256" key="5">
    <source>
        <dbReference type="ARBA" id="ARBA00033748"/>
    </source>
</evidence>
<keyword evidence="2 6" id="KW-0288">FMN</keyword>
<keyword evidence="1 6" id="KW-0285">Flavoprotein</keyword>
<evidence type="ECO:0000256" key="6">
    <source>
        <dbReference type="PIRSR" id="PIRSR000337-1"/>
    </source>
</evidence>
<dbReference type="GO" id="GO:0016705">
    <property type="term" value="F:oxidoreductase activity, acting on paired donors, with incorporation or reduction of molecular oxygen"/>
    <property type="evidence" value="ECO:0007669"/>
    <property type="project" value="InterPro"/>
</dbReference>
<dbReference type="EMBL" id="VLKT01000018">
    <property type="protein sequence ID" value="TWI35539.1"/>
    <property type="molecule type" value="Genomic_DNA"/>
</dbReference>
<evidence type="ECO:0000256" key="4">
    <source>
        <dbReference type="ARBA" id="ARBA00023033"/>
    </source>
</evidence>
<protein>
    <submittedName>
        <fullName evidence="8">Alkanesulfonate monooxygenase SsuD/methylene tetrahydromethanopterin reductase-like flavin-dependent oxidoreductase (Luciferase family)</fullName>
    </submittedName>
</protein>
<proteinExistence type="inferred from homology"/>
<feature type="binding site" evidence="6">
    <location>
        <position position="220"/>
    </location>
    <ligand>
        <name>FMN</name>
        <dbReference type="ChEBI" id="CHEBI:58210"/>
    </ligand>
</feature>
<dbReference type="PIRSF" id="PIRSF000337">
    <property type="entry name" value="NTA_MOA"/>
    <property type="match status" value="1"/>
</dbReference>
<dbReference type="InterPro" id="IPR016215">
    <property type="entry name" value="NTA_MOA"/>
</dbReference>
<reference evidence="8 9" key="1">
    <citation type="journal article" date="2015" name="Stand. Genomic Sci.">
        <title>Genomic Encyclopedia of Bacterial and Archaeal Type Strains, Phase III: the genomes of soil and plant-associated and newly described type strains.</title>
        <authorList>
            <person name="Whitman W.B."/>
            <person name="Woyke T."/>
            <person name="Klenk H.P."/>
            <person name="Zhou Y."/>
            <person name="Lilburn T.G."/>
            <person name="Beck B.J."/>
            <person name="De Vos P."/>
            <person name="Vandamme P."/>
            <person name="Eisen J.A."/>
            <person name="Garrity G."/>
            <person name="Hugenholtz P."/>
            <person name="Kyrpides N.C."/>
        </authorList>
    </citation>
    <scope>NUCLEOTIDE SEQUENCE [LARGE SCALE GENOMIC DNA]</scope>
    <source>
        <strain evidence="8 9">CGMCC 1.2546</strain>
    </source>
</reference>
<evidence type="ECO:0000256" key="2">
    <source>
        <dbReference type="ARBA" id="ARBA00022643"/>
    </source>
</evidence>
<name>A0A562NTP3_9HYPH</name>
<accession>A0A562NTP3</accession>
<feature type="binding site" evidence="6">
    <location>
        <position position="59"/>
    </location>
    <ligand>
        <name>FMN</name>
        <dbReference type="ChEBI" id="CHEBI:58210"/>
    </ligand>
</feature>
<comment type="caution">
    <text evidence="8">The sequence shown here is derived from an EMBL/GenBank/DDBJ whole genome shotgun (WGS) entry which is preliminary data.</text>
</comment>
<organism evidence="8 9">
    <name type="scientific">Mesorhizobium tianshanense</name>
    <dbReference type="NCBI Taxonomy" id="39844"/>
    <lineage>
        <taxon>Bacteria</taxon>
        <taxon>Pseudomonadati</taxon>
        <taxon>Pseudomonadota</taxon>
        <taxon>Alphaproteobacteria</taxon>
        <taxon>Hyphomicrobiales</taxon>
        <taxon>Phyllobacteriaceae</taxon>
        <taxon>Mesorhizobium</taxon>
    </lineage>
</organism>
<dbReference type="InterPro" id="IPR051260">
    <property type="entry name" value="Diverse_substr_monoxygenases"/>
</dbReference>
<keyword evidence="3" id="KW-0560">Oxidoreductase</keyword>